<feature type="signal peptide" evidence="1">
    <location>
        <begin position="1"/>
        <end position="19"/>
    </location>
</feature>
<sequence>MLSPSCRLLLSLSVASVLGASLPDFFQNALSARMVLSTDSPIRPFTLKINMLGITYPKFSSIQW</sequence>
<keyword evidence="3" id="KW-1185">Reference proteome</keyword>
<evidence type="ECO:0000313" key="2">
    <source>
        <dbReference type="EMBL" id="KAE9621179.1"/>
    </source>
</evidence>
<gene>
    <name evidence="2" type="ORF">Lalb_Chr01g0010791</name>
</gene>
<keyword evidence="1" id="KW-0732">Signal</keyword>
<protein>
    <submittedName>
        <fullName evidence="2">Uncharacterized protein</fullName>
    </submittedName>
</protein>
<accession>A0A6A4R548</accession>
<proteinExistence type="predicted"/>
<evidence type="ECO:0000256" key="1">
    <source>
        <dbReference type="SAM" id="SignalP"/>
    </source>
</evidence>
<reference evidence="3" key="1">
    <citation type="journal article" date="2020" name="Nat. Commun.">
        <title>Genome sequence of the cluster root forming white lupin.</title>
        <authorList>
            <person name="Hufnagel B."/>
            <person name="Marques A."/>
            <person name="Soriano A."/>
            <person name="Marques L."/>
            <person name="Divol F."/>
            <person name="Doumas P."/>
            <person name="Sallet E."/>
            <person name="Mancinotti D."/>
            <person name="Carrere S."/>
            <person name="Marande W."/>
            <person name="Arribat S."/>
            <person name="Keller J."/>
            <person name="Huneau C."/>
            <person name="Blein T."/>
            <person name="Aime D."/>
            <person name="Laguerre M."/>
            <person name="Taylor J."/>
            <person name="Schubert V."/>
            <person name="Nelson M."/>
            <person name="Geu-Flores F."/>
            <person name="Crespi M."/>
            <person name="Gallardo-Guerrero K."/>
            <person name="Delaux P.-M."/>
            <person name="Salse J."/>
            <person name="Berges H."/>
            <person name="Guyot R."/>
            <person name="Gouzy J."/>
            <person name="Peret B."/>
        </authorList>
    </citation>
    <scope>NUCLEOTIDE SEQUENCE [LARGE SCALE GENOMIC DNA]</scope>
    <source>
        <strain evidence="3">cv. Amiga</strain>
    </source>
</reference>
<organism evidence="2 3">
    <name type="scientific">Lupinus albus</name>
    <name type="common">White lupine</name>
    <name type="synonym">Lupinus termis</name>
    <dbReference type="NCBI Taxonomy" id="3870"/>
    <lineage>
        <taxon>Eukaryota</taxon>
        <taxon>Viridiplantae</taxon>
        <taxon>Streptophyta</taxon>
        <taxon>Embryophyta</taxon>
        <taxon>Tracheophyta</taxon>
        <taxon>Spermatophyta</taxon>
        <taxon>Magnoliopsida</taxon>
        <taxon>eudicotyledons</taxon>
        <taxon>Gunneridae</taxon>
        <taxon>Pentapetalae</taxon>
        <taxon>rosids</taxon>
        <taxon>fabids</taxon>
        <taxon>Fabales</taxon>
        <taxon>Fabaceae</taxon>
        <taxon>Papilionoideae</taxon>
        <taxon>50 kb inversion clade</taxon>
        <taxon>genistoids sensu lato</taxon>
        <taxon>core genistoids</taxon>
        <taxon>Genisteae</taxon>
        <taxon>Lupinus</taxon>
    </lineage>
</organism>
<name>A0A6A4R548_LUPAL</name>
<dbReference type="EMBL" id="WOCE01000001">
    <property type="protein sequence ID" value="KAE9621179.1"/>
    <property type="molecule type" value="Genomic_DNA"/>
</dbReference>
<comment type="caution">
    <text evidence="2">The sequence shown here is derived from an EMBL/GenBank/DDBJ whole genome shotgun (WGS) entry which is preliminary data.</text>
</comment>
<feature type="chain" id="PRO_5025466734" evidence="1">
    <location>
        <begin position="20"/>
        <end position="64"/>
    </location>
</feature>
<evidence type="ECO:0000313" key="3">
    <source>
        <dbReference type="Proteomes" id="UP000447434"/>
    </source>
</evidence>
<dbReference type="AlphaFoldDB" id="A0A6A4R548"/>
<dbReference type="Proteomes" id="UP000447434">
    <property type="component" value="Chromosome 1"/>
</dbReference>